<feature type="region of interest" description="Disordered" evidence="1">
    <location>
        <begin position="426"/>
        <end position="445"/>
    </location>
</feature>
<feature type="transmembrane region" description="Helical" evidence="2">
    <location>
        <begin position="535"/>
        <end position="556"/>
    </location>
</feature>
<dbReference type="GO" id="GO:0015099">
    <property type="term" value="F:nickel cation transmembrane transporter activity"/>
    <property type="evidence" value="ECO:0007669"/>
    <property type="project" value="TreeGrafter"/>
</dbReference>
<dbReference type="EMBL" id="FOGO01000016">
    <property type="protein sequence ID" value="SES30895.1"/>
    <property type="molecule type" value="Genomic_DNA"/>
</dbReference>
<dbReference type="InterPro" id="IPR051224">
    <property type="entry name" value="NiCoT_RcnA"/>
</dbReference>
<dbReference type="GO" id="GO:0010045">
    <property type="term" value="P:response to nickel cation"/>
    <property type="evidence" value="ECO:0007669"/>
    <property type="project" value="TreeGrafter"/>
</dbReference>
<feature type="compositionally biased region" description="Low complexity" evidence="1">
    <location>
        <begin position="435"/>
        <end position="444"/>
    </location>
</feature>
<evidence type="ECO:0000313" key="5">
    <source>
        <dbReference type="Proteomes" id="UP000182841"/>
    </source>
</evidence>
<dbReference type="PANTHER" id="PTHR40659:SF1">
    <property type="entry name" value="NICKEL_COBALT EFFLUX SYSTEM RCNA"/>
    <property type="match status" value="1"/>
</dbReference>
<dbReference type="PROSITE" id="PS51318">
    <property type="entry name" value="TAT"/>
    <property type="match status" value="1"/>
</dbReference>
<feature type="transmembrane region" description="Helical" evidence="2">
    <location>
        <begin position="298"/>
        <end position="320"/>
    </location>
</feature>
<sequence length="559" mass="56880">MTGRPRRRAPVPTVARAAVLAAGAALLLLGGAPSAQAHPLGNFTVNHYDGFTLFPDRIDVTAVVDRAEIAAAQELPAVDADADGRASTAERKTYARRQCDELARKVTARVDGERVHWRVRTSAFTRHPGQAGLRTSRLHCGLTGPADLSSPARVEVTDSFAGTSVGWHEMTAEGSGVRLSSSPLPTSSATDELRHYPADLLADPLDQRSATLRTEPGAGDGAPALPAELPGAGPLTAALTRVTGLFDSLVGADTLTLPVGLLALALSLVLGASHAAMPGHGKTIMAAYLAGRRGSVRDAVTVGATVTFTHTAGVLVLGFALPLTTRLAGESVLGWLGVASGLLVTGIGLALLKGALRSSGDGIGHFHGHSHGHGHSHSHSHSHGHGHGHSHGHSHGQHAPGHPHPGQPYADRTSHGGVAVLAPAAEATEPRAEAGARPGAAPRPARAHARRGLIGVGIAGGLVPSPSALVVLLGAVALGRTAFGVLLVLGYGLGMALTLTAAGVALVKFRDALTGSQRLSRLASSRVVTRLGRRGPALTAGLVVAVGLGLTARAFFGSL</sequence>
<keyword evidence="2" id="KW-0812">Transmembrane</keyword>
<feature type="compositionally biased region" description="Basic residues" evidence="1">
    <location>
        <begin position="366"/>
        <end position="396"/>
    </location>
</feature>
<feature type="transmembrane region" description="Helical" evidence="2">
    <location>
        <begin position="483"/>
        <end position="507"/>
    </location>
</feature>
<dbReference type="RefSeq" id="WP_177214358.1">
    <property type="nucleotide sequence ID" value="NZ_FOGO01000016.1"/>
</dbReference>
<dbReference type="GO" id="GO:0006824">
    <property type="term" value="P:cobalt ion transport"/>
    <property type="evidence" value="ECO:0007669"/>
    <property type="project" value="UniProtKB-KW"/>
</dbReference>
<reference evidence="5" key="1">
    <citation type="submission" date="2016-10" db="EMBL/GenBank/DDBJ databases">
        <authorList>
            <person name="Varghese N."/>
            <person name="Submissions S."/>
        </authorList>
    </citation>
    <scope>NUCLEOTIDE SEQUENCE [LARGE SCALE GENOMIC DNA]</scope>
    <source>
        <strain evidence="5">CGMCC 4.6825</strain>
    </source>
</reference>
<keyword evidence="2" id="KW-1133">Transmembrane helix</keyword>
<dbReference type="InterPro" id="IPR006311">
    <property type="entry name" value="TAT_signal"/>
</dbReference>
<organism evidence="4 5">
    <name type="scientific">Streptomyces qinglanensis</name>
    <dbReference type="NCBI Taxonomy" id="943816"/>
    <lineage>
        <taxon>Bacteria</taxon>
        <taxon>Bacillati</taxon>
        <taxon>Actinomycetota</taxon>
        <taxon>Actinomycetes</taxon>
        <taxon>Kitasatosporales</taxon>
        <taxon>Streptomycetaceae</taxon>
        <taxon>Streptomyces</taxon>
    </lineage>
</organism>
<keyword evidence="3" id="KW-0732">Signal</keyword>
<dbReference type="GO" id="GO:0005886">
    <property type="term" value="C:plasma membrane"/>
    <property type="evidence" value="ECO:0007669"/>
    <property type="project" value="UniProtKB-SubCell"/>
</dbReference>
<keyword evidence="2" id="KW-0472">Membrane</keyword>
<dbReference type="Proteomes" id="UP000182841">
    <property type="component" value="Unassembled WGS sequence"/>
</dbReference>
<feature type="chain" id="PRO_5010238525" evidence="3">
    <location>
        <begin position="38"/>
        <end position="559"/>
    </location>
</feature>
<evidence type="ECO:0000256" key="2">
    <source>
        <dbReference type="SAM" id="Phobius"/>
    </source>
</evidence>
<dbReference type="GO" id="GO:0046583">
    <property type="term" value="F:monoatomic cation efflux transmembrane transporter activity"/>
    <property type="evidence" value="ECO:0007669"/>
    <property type="project" value="TreeGrafter"/>
</dbReference>
<evidence type="ECO:0000313" key="4">
    <source>
        <dbReference type="EMBL" id="SES30895.1"/>
    </source>
</evidence>
<keyword evidence="5" id="KW-1185">Reference proteome</keyword>
<dbReference type="PANTHER" id="PTHR40659">
    <property type="entry name" value="NICKEL/COBALT EFFLUX SYSTEM RCNA"/>
    <property type="match status" value="1"/>
</dbReference>
<gene>
    <name evidence="4" type="ORF">SAMN05421870_11677</name>
</gene>
<dbReference type="STRING" id="943816.AN217_14230"/>
<protein>
    <submittedName>
        <fullName evidence="4">ABC-type nickel/cobalt efflux system, permease component RcnA</fullName>
    </submittedName>
</protein>
<dbReference type="GO" id="GO:0032025">
    <property type="term" value="P:response to cobalt ion"/>
    <property type="evidence" value="ECO:0007669"/>
    <property type="project" value="TreeGrafter"/>
</dbReference>
<evidence type="ECO:0000256" key="1">
    <source>
        <dbReference type="SAM" id="MobiDB-lite"/>
    </source>
</evidence>
<feature type="transmembrane region" description="Helical" evidence="2">
    <location>
        <begin position="255"/>
        <end position="277"/>
    </location>
</feature>
<feature type="signal peptide" evidence="3">
    <location>
        <begin position="1"/>
        <end position="37"/>
    </location>
</feature>
<name>A0A1H9WAN1_9ACTN</name>
<feature type="transmembrane region" description="Helical" evidence="2">
    <location>
        <begin position="453"/>
        <end position="477"/>
    </location>
</feature>
<accession>A0A1H9WAN1</accession>
<evidence type="ECO:0000256" key="3">
    <source>
        <dbReference type="SAM" id="SignalP"/>
    </source>
</evidence>
<feature type="region of interest" description="Disordered" evidence="1">
    <location>
        <begin position="363"/>
        <end position="414"/>
    </location>
</feature>
<dbReference type="AlphaFoldDB" id="A0A1H9WAN1"/>
<feature type="transmembrane region" description="Helical" evidence="2">
    <location>
        <begin position="332"/>
        <end position="352"/>
    </location>
</feature>
<proteinExistence type="predicted"/>